<dbReference type="EMBL" id="CAJVPU010005446">
    <property type="protein sequence ID" value="CAG8547800.1"/>
    <property type="molecule type" value="Genomic_DNA"/>
</dbReference>
<proteinExistence type="predicted"/>
<keyword evidence="2" id="KW-1185">Reference proteome</keyword>
<accession>A0ACA9LXY1</accession>
<sequence>DKHLATEIKNLDTKRHKPVTFLELELALKEFILVYQDQTILSDAIIIEKAKLLAKGFKISEDQLKFSNRWLQKFKYRNRIHQIVLHEEAISANYAKIDEILPILKEKCNQYSLECWKEVTAKIIKNCWRKTVILPISADSIQSRNDPVCDKLIEVLNSLSFPNTIEVDEFLNIPDKNIIYEVSDNKVIEELVNIFNSEGTNESSEMDNSDELDNSIELPIISATAALENLKSIRLFLLQQDEVNKQLKLIDSLEKFIKIQF</sequence>
<protein>
    <submittedName>
        <fullName evidence="1">1700_t:CDS:1</fullName>
    </submittedName>
</protein>
<feature type="non-terminal residue" evidence="1">
    <location>
        <position position="1"/>
    </location>
</feature>
<evidence type="ECO:0000313" key="1">
    <source>
        <dbReference type="EMBL" id="CAG8547800.1"/>
    </source>
</evidence>
<dbReference type="Proteomes" id="UP000789702">
    <property type="component" value="Unassembled WGS sequence"/>
</dbReference>
<gene>
    <name evidence="1" type="ORF">DHETER_LOCUS5088</name>
</gene>
<reference evidence="1" key="1">
    <citation type="submission" date="2021-06" db="EMBL/GenBank/DDBJ databases">
        <authorList>
            <person name="Kallberg Y."/>
            <person name="Tangrot J."/>
            <person name="Rosling A."/>
        </authorList>
    </citation>
    <scope>NUCLEOTIDE SEQUENCE</scope>
    <source>
        <strain evidence="1">IL203A</strain>
    </source>
</reference>
<comment type="caution">
    <text evidence="1">The sequence shown here is derived from an EMBL/GenBank/DDBJ whole genome shotgun (WGS) entry which is preliminary data.</text>
</comment>
<organism evidence="1 2">
    <name type="scientific">Dentiscutata heterogama</name>
    <dbReference type="NCBI Taxonomy" id="1316150"/>
    <lineage>
        <taxon>Eukaryota</taxon>
        <taxon>Fungi</taxon>
        <taxon>Fungi incertae sedis</taxon>
        <taxon>Mucoromycota</taxon>
        <taxon>Glomeromycotina</taxon>
        <taxon>Glomeromycetes</taxon>
        <taxon>Diversisporales</taxon>
        <taxon>Gigasporaceae</taxon>
        <taxon>Dentiscutata</taxon>
    </lineage>
</organism>
<name>A0ACA9LXY1_9GLOM</name>
<evidence type="ECO:0000313" key="2">
    <source>
        <dbReference type="Proteomes" id="UP000789702"/>
    </source>
</evidence>